<dbReference type="PANTHER" id="PTHR11795">
    <property type="entry name" value="BRANCHED-CHAIN AMINO ACID TRANSPORT SYSTEM PERMEASE PROTEIN LIVH"/>
    <property type="match status" value="1"/>
</dbReference>
<evidence type="ECO:0000256" key="9">
    <source>
        <dbReference type="SAM" id="Phobius"/>
    </source>
</evidence>
<evidence type="ECO:0000256" key="4">
    <source>
        <dbReference type="ARBA" id="ARBA00022692"/>
    </source>
</evidence>
<protein>
    <submittedName>
        <fullName evidence="10">Branched-chain amino acid transport system permease protein</fullName>
    </submittedName>
</protein>
<keyword evidence="7 9" id="KW-0472">Membrane</keyword>
<accession>A0A4R3LXA3</accession>
<dbReference type="Proteomes" id="UP000295525">
    <property type="component" value="Unassembled WGS sequence"/>
</dbReference>
<evidence type="ECO:0000256" key="2">
    <source>
        <dbReference type="ARBA" id="ARBA00022448"/>
    </source>
</evidence>
<feature type="transmembrane region" description="Helical" evidence="9">
    <location>
        <begin position="36"/>
        <end position="59"/>
    </location>
</feature>
<keyword evidence="6 9" id="KW-1133">Transmembrane helix</keyword>
<keyword evidence="11" id="KW-1185">Reference proteome</keyword>
<dbReference type="RefSeq" id="WP_132583582.1">
    <property type="nucleotide sequence ID" value="NZ_SMAJ01000011.1"/>
</dbReference>
<evidence type="ECO:0000256" key="3">
    <source>
        <dbReference type="ARBA" id="ARBA00022475"/>
    </source>
</evidence>
<comment type="caution">
    <text evidence="10">The sequence shown here is derived from an EMBL/GenBank/DDBJ whole genome shotgun (WGS) entry which is preliminary data.</text>
</comment>
<evidence type="ECO:0000256" key="8">
    <source>
        <dbReference type="ARBA" id="ARBA00037998"/>
    </source>
</evidence>
<dbReference type="GO" id="GO:0005886">
    <property type="term" value="C:plasma membrane"/>
    <property type="evidence" value="ECO:0007669"/>
    <property type="project" value="UniProtKB-SubCell"/>
</dbReference>
<evidence type="ECO:0000313" key="10">
    <source>
        <dbReference type="EMBL" id="TCT04826.1"/>
    </source>
</evidence>
<reference evidence="10 11" key="1">
    <citation type="submission" date="2019-03" db="EMBL/GenBank/DDBJ databases">
        <title>Genomic Encyclopedia of Type Strains, Phase IV (KMG-IV): sequencing the most valuable type-strain genomes for metagenomic binning, comparative biology and taxonomic classification.</title>
        <authorList>
            <person name="Goeker M."/>
        </authorList>
    </citation>
    <scope>NUCLEOTIDE SEQUENCE [LARGE SCALE GENOMIC DNA]</scope>
    <source>
        <strain evidence="10 11">DSM 24591</strain>
    </source>
</reference>
<dbReference type="GO" id="GO:0022857">
    <property type="term" value="F:transmembrane transporter activity"/>
    <property type="evidence" value="ECO:0007669"/>
    <property type="project" value="InterPro"/>
</dbReference>
<organism evidence="10 11">
    <name type="scientific">Paralcaligenes ureilyticus</name>
    <dbReference type="NCBI Taxonomy" id="627131"/>
    <lineage>
        <taxon>Bacteria</taxon>
        <taxon>Pseudomonadati</taxon>
        <taxon>Pseudomonadota</taxon>
        <taxon>Betaproteobacteria</taxon>
        <taxon>Burkholderiales</taxon>
        <taxon>Alcaligenaceae</taxon>
        <taxon>Paralcaligenes</taxon>
    </lineage>
</organism>
<feature type="transmembrane region" description="Helical" evidence="9">
    <location>
        <begin position="191"/>
        <end position="213"/>
    </location>
</feature>
<keyword evidence="2" id="KW-0813">Transport</keyword>
<comment type="similarity">
    <text evidence="8">Belongs to the binding-protein-dependent transport system permease family. LivHM subfamily.</text>
</comment>
<dbReference type="GO" id="GO:0006865">
    <property type="term" value="P:amino acid transport"/>
    <property type="evidence" value="ECO:0007669"/>
    <property type="project" value="UniProtKB-KW"/>
</dbReference>
<keyword evidence="4 9" id="KW-0812">Transmembrane</keyword>
<comment type="subcellular location">
    <subcellularLocation>
        <location evidence="1">Cell membrane</location>
        <topology evidence="1">Multi-pass membrane protein</topology>
    </subcellularLocation>
</comment>
<evidence type="ECO:0000256" key="7">
    <source>
        <dbReference type="ARBA" id="ARBA00023136"/>
    </source>
</evidence>
<sequence length="293" mass="30935">MEATFIVQSLLLALTTAGLYAAVASGLAIEFGVTRIINFAHGEFVMLGAFVTYFLYTLYGVPPVFGMLIAGVIIGLFSILIYRSFLAKVLRQDEHNQILATLGLSILIVNLAVILWTPDARVMHAPAVLPTIQFAGITIPGNNAFVLLVGCVLYALLMIFMRYSKYGIQLRLASDDPDLATLAGVNVDRMFGLSFVIGGITAGIAGGLVALVLYVQPDVGVALVIRAFAIIALAGFGSIPGALIGAVLLSIAEGVVANFVSQGASWGYGVAFLIILVVLLIRPTGLFGKELRS</sequence>
<dbReference type="Pfam" id="PF02653">
    <property type="entry name" value="BPD_transp_2"/>
    <property type="match status" value="1"/>
</dbReference>
<keyword evidence="3" id="KW-1003">Cell membrane</keyword>
<feature type="transmembrane region" description="Helical" evidence="9">
    <location>
        <begin position="137"/>
        <end position="161"/>
    </location>
</feature>
<dbReference type="PANTHER" id="PTHR11795:SF449">
    <property type="entry name" value="BRANCHED-CHAIN AMINO ACID TRANSPORT PERMEASE PROTEIN LIVH-RELATED"/>
    <property type="match status" value="1"/>
</dbReference>
<dbReference type="InterPro" id="IPR001851">
    <property type="entry name" value="ABC_transp_permease"/>
</dbReference>
<keyword evidence="5" id="KW-0029">Amino-acid transport</keyword>
<dbReference type="OrthoDB" id="9807115at2"/>
<evidence type="ECO:0000256" key="1">
    <source>
        <dbReference type="ARBA" id="ARBA00004651"/>
    </source>
</evidence>
<feature type="transmembrane region" description="Helical" evidence="9">
    <location>
        <begin position="6"/>
        <end position="29"/>
    </location>
</feature>
<evidence type="ECO:0000256" key="5">
    <source>
        <dbReference type="ARBA" id="ARBA00022970"/>
    </source>
</evidence>
<dbReference type="CDD" id="cd06582">
    <property type="entry name" value="TM_PBP1_LivH_like"/>
    <property type="match status" value="1"/>
</dbReference>
<evidence type="ECO:0000313" key="11">
    <source>
        <dbReference type="Proteomes" id="UP000295525"/>
    </source>
</evidence>
<dbReference type="EMBL" id="SMAJ01000011">
    <property type="protein sequence ID" value="TCT04826.1"/>
    <property type="molecule type" value="Genomic_DNA"/>
</dbReference>
<evidence type="ECO:0000256" key="6">
    <source>
        <dbReference type="ARBA" id="ARBA00022989"/>
    </source>
</evidence>
<gene>
    <name evidence="10" type="ORF">EDC26_11142</name>
</gene>
<feature type="transmembrane region" description="Helical" evidence="9">
    <location>
        <begin position="266"/>
        <end position="287"/>
    </location>
</feature>
<name>A0A4R3LXA3_9BURK</name>
<proteinExistence type="inferred from homology"/>
<feature type="transmembrane region" description="Helical" evidence="9">
    <location>
        <begin position="98"/>
        <end position="117"/>
    </location>
</feature>
<dbReference type="AlphaFoldDB" id="A0A4R3LXA3"/>
<dbReference type="InterPro" id="IPR052157">
    <property type="entry name" value="BCAA_transport_permease"/>
</dbReference>
<feature type="transmembrane region" description="Helical" evidence="9">
    <location>
        <begin position="65"/>
        <end position="86"/>
    </location>
</feature>